<dbReference type="KEGG" id="vg:26641698"/>
<keyword evidence="2" id="KW-0472">Membrane</keyword>
<protein>
    <submittedName>
        <fullName evidence="3">Uncharacterized protein</fullName>
    </submittedName>
</protein>
<keyword evidence="2" id="KW-0812">Transmembrane</keyword>
<proteinExistence type="predicted"/>
<reference evidence="3 4" key="1">
    <citation type="submission" date="2015-03" db="EMBL/GenBank/DDBJ databases">
        <authorList>
            <person name="Djamen P.Y."/>
            <person name="Nguyen L."/>
            <person name="Gibbs Z.A."/>
            <person name="Donegan-Quick R."/>
            <person name="Visi D.K."/>
            <person name="Allen M.S."/>
            <person name="Hughes L.E."/>
            <person name="Bradley K.W."/>
            <person name="Asai D.J."/>
            <person name="Bowman C.A."/>
            <person name="Russell D.A."/>
            <person name="Pope W.H."/>
            <person name="Jacobs-Sera D."/>
            <person name="Hendrix R.W."/>
            <person name="Hatfull G.F."/>
        </authorList>
    </citation>
    <scope>NUCLEOTIDE SEQUENCE [LARGE SCALE GENOMIC DNA]</scope>
</reference>
<feature type="transmembrane region" description="Helical" evidence="2">
    <location>
        <begin position="57"/>
        <end position="79"/>
    </location>
</feature>
<dbReference type="EMBL" id="KP876465">
    <property type="protein sequence ID" value="AKA61737.1"/>
    <property type="molecule type" value="Genomic_DNA"/>
</dbReference>
<evidence type="ECO:0000313" key="4">
    <source>
        <dbReference type="Proteomes" id="UP000033007"/>
    </source>
</evidence>
<dbReference type="GeneID" id="26641698"/>
<evidence type="ECO:0000313" key="3">
    <source>
        <dbReference type="EMBL" id="AKA61737.1"/>
    </source>
</evidence>
<feature type="region of interest" description="Disordered" evidence="1">
    <location>
        <begin position="220"/>
        <end position="272"/>
    </location>
</feature>
<name>A0A0E3M1K0_9CAUD</name>
<keyword evidence="4" id="KW-1185">Reference proteome</keyword>
<dbReference type="OrthoDB" id="30267at10239"/>
<organism evidence="3 4">
    <name type="scientific">Streptomyces phage YDN12</name>
    <dbReference type="NCBI Taxonomy" id="1636183"/>
    <lineage>
        <taxon>Viruses</taxon>
        <taxon>Duplodnaviria</taxon>
        <taxon>Heunggongvirae</taxon>
        <taxon>Uroviricota</taxon>
        <taxon>Caudoviricetes</taxon>
        <taxon>Woodruffvirus</taxon>
        <taxon>Woodruffvirus YDN12</taxon>
    </lineage>
</organism>
<evidence type="ECO:0000256" key="1">
    <source>
        <dbReference type="SAM" id="MobiDB-lite"/>
    </source>
</evidence>
<feature type="transmembrane region" description="Helical" evidence="2">
    <location>
        <begin position="21"/>
        <end position="45"/>
    </location>
</feature>
<feature type="transmembrane region" description="Helical" evidence="2">
    <location>
        <begin position="91"/>
        <end position="109"/>
    </location>
</feature>
<dbReference type="PROSITE" id="PS51257">
    <property type="entry name" value="PROKAR_LIPOPROTEIN"/>
    <property type="match status" value="1"/>
</dbReference>
<sequence length="346" mass="36077">MNWMKKTEQPRAQKDGMGWGQILVLVLACAPMAAVGIAGAIATFVNMDRILNSGASAAGMVAAGEGATLICAMIALAVTLMGQHTPPVVRLGMWLLPVVGAVAGVALASTTNEKIMMAVTPMAMTAAGEGVAFVARRVVAHRTGTDIEQQRRSGLLLWHANRAQNGGWLGKKLSQAAVWRLTKAFAETDQQLSVQLGEIQRYRIADGADVNLAAVLAGPAPKAPKTSRKAAVAPAPAAPALPPAAPSEARTQPSADAEDDDSHPAPATGTERDADNLAWIQGIMAEAQANVIADPQVKLMTVAEVATLKGVAPGTVRSWKHRGKLRVHDVVDGSPMFHPEDVAGLD</sequence>
<evidence type="ECO:0000256" key="2">
    <source>
        <dbReference type="SAM" id="Phobius"/>
    </source>
</evidence>
<dbReference type="Proteomes" id="UP000033007">
    <property type="component" value="Segment"/>
</dbReference>
<gene>
    <name evidence="3" type="ORF">SEA_YDN12_70</name>
</gene>
<accession>A0A0E3M1K0</accession>
<keyword evidence="2" id="KW-1133">Transmembrane helix</keyword>
<feature type="compositionally biased region" description="Pro residues" evidence="1">
    <location>
        <begin position="236"/>
        <end position="245"/>
    </location>
</feature>
<dbReference type="RefSeq" id="YP_009215372.1">
    <property type="nucleotide sequence ID" value="NC_028974.1"/>
</dbReference>